<proteinExistence type="predicted"/>
<feature type="transmembrane region" description="Helical" evidence="1">
    <location>
        <begin position="194"/>
        <end position="216"/>
    </location>
</feature>
<evidence type="ECO:0008006" key="4">
    <source>
        <dbReference type="Google" id="ProtNLM"/>
    </source>
</evidence>
<feature type="transmembrane region" description="Helical" evidence="1">
    <location>
        <begin position="171"/>
        <end position="188"/>
    </location>
</feature>
<accession>A0A916XGF4</accession>
<keyword evidence="1" id="KW-0472">Membrane</keyword>
<dbReference type="AlphaFoldDB" id="A0A916XGF4"/>
<evidence type="ECO:0000256" key="1">
    <source>
        <dbReference type="SAM" id="Phobius"/>
    </source>
</evidence>
<name>A0A916XGF4_9ACTN</name>
<keyword evidence="1" id="KW-1133">Transmembrane helix</keyword>
<feature type="transmembrane region" description="Helical" evidence="1">
    <location>
        <begin position="17"/>
        <end position="35"/>
    </location>
</feature>
<evidence type="ECO:0000313" key="3">
    <source>
        <dbReference type="Proteomes" id="UP000641514"/>
    </source>
</evidence>
<dbReference type="EMBL" id="BMJH01000002">
    <property type="protein sequence ID" value="GGC69999.1"/>
    <property type="molecule type" value="Genomic_DNA"/>
</dbReference>
<sequence length="601" mass="64839">MTVVASRKVPTRSSRRIVLAASALVVAAMIVRIWVLNQGFFYWDDFILMGRAATHPLWSTEFLLYDHDDHFMPMTFVVAWVVTMLAPFNWFVAAASLVLLQLAAVAAVLRLLYVLLGLRWALLVPLTFYLFSPLSLPAFSWWAAGLNALPLQFALAWVSADAIRFIQTGRYRYVGSSALVFVVALLFFEKSAVVPVVAFVTATLWWVCTHNTSAVLEVARRGWAMWVALVVVTLAWLPAYSLVVSGSISGSGMANFGDFLSRTLFRGFIPALAGGPWQWERWHPSTPWADAPMLGIVGGSAVIALAVLVAVVYKRYAAIVVGFVALYVLLTLLPVVLMRSGPGTAPEIVQSLRYLADTSVVVCIAVALIIAAPWRREARHFAAIGSAMVVAFVASSMWSTVAFSHSWAQGPAKEYVSNIQAATRSGPVQILEQEVPWNLLGPVTNPHNLASVFLAPLSESVSVQGSVEELRVLTDEGEIVDGEVWWNRSIVDGPAPNCGHRIDAHSDGIIPLNGAMIEHGWTAQLNYLANMDGAVDVSFAGVPESNRPPGAIVSVPVKEGLNTVFVRIVGGGEALQVIPRTSGLDMCIGSGPVGVAVHTGG</sequence>
<reference evidence="2" key="1">
    <citation type="journal article" date="2014" name="Int. J. Syst. Evol. Microbiol.">
        <title>Complete genome sequence of Corynebacterium casei LMG S-19264T (=DSM 44701T), isolated from a smear-ripened cheese.</title>
        <authorList>
            <consortium name="US DOE Joint Genome Institute (JGI-PGF)"/>
            <person name="Walter F."/>
            <person name="Albersmeier A."/>
            <person name="Kalinowski J."/>
            <person name="Ruckert C."/>
        </authorList>
    </citation>
    <scope>NUCLEOTIDE SEQUENCE</scope>
    <source>
        <strain evidence="2">CGMCC 1.15478</strain>
    </source>
</reference>
<evidence type="ECO:0000313" key="2">
    <source>
        <dbReference type="EMBL" id="GGC69999.1"/>
    </source>
</evidence>
<feature type="transmembrane region" description="Helical" evidence="1">
    <location>
        <begin position="291"/>
        <end position="313"/>
    </location>
</feature>
<reference evidence="2" key="2">
    <citation type="submission" date="2020-09" db="EMBL/GenBank/DDBJ databases">
        <authorList>
            <person name="Sun Q."/>
            <person name="Zhou Y."/>
        </authorList>
    </citation>
    <scope>NUCLEOTIDE SEQUENCE</scope>
    <source>
        <strain evidence="2">CGMCC 1.15478</strain>
    </source>
</reference>
<feature type="transmembrane region" description="Helical" evidence="1">
    <location>
        <begin position="381"/>
        <end position="403"/>
    </location>
</feature>
<keyword evidence="1" id="KW-0812">Transmembrane</keyword>
<dbReference type="RefSeq" id="WP_188674817.1">
    <property type="nucleotide sequence ID" value="NZ_BMJH01000002.1"/>
</dbReference>
<feature type="transmembrane region" description="Helical" evidence="1">
    <location>
        <begin position="352"/>
        <end position="374"/>
    </location>
</feature>
<feature type="transmembrane region" description="Helical" evidence="1">
    <location>
        <begin position="138"/>
        <end position="159"/>
    </location>
</feature>
<feature type="transmembrane region" description="Helical" evidence="1">
    <location>
        <begin position="77"/>
        <end position="100"/>
    </location>
</feature>
<dbReference type="Proteomes" id="UP000641514">
    <property type="component" value="Unassembled WGS sequence"/>
</dbReference>
<feature type="transmembrane region" description="Helical" evidence="1">
    <location>
        <begin position="320"/>
        <end position="340"/>
    </location>
</feature>
<feature type="transmembrane region" description="Helical" evidence="1">
    <location>
        <begin position="223"/>
        <end position="243"/>
    </location>
</feature>
<feature type="transmembrane region" description="Helical" evidence="1">
    <location>
        <begin position="112"/>
        <end position="132"/>
    </location>
</feature>
<organism evidence="2 3">
    <name type="scientific">Hoyosella rhizosphaerae</name>
    <dbReference type="NCBI Taxonomy" id="1755582"/>
    <lineage>
        <taxon>Bacteria</taxon>
        <taxon>Bacillati</taxon>
        <taxon>Actinomycetota</taxon>
        <taxon>Actinomycetes</taxon>
        <taxon>Mycobacteriales</taxon>
        <taxon>Hoyosellaceae</taxon>
        <taxon>Hoyosella</taxon>
    </lineage>
</organism>
<gene>
    <name evidence="2" type="ORF">GCM10011410_23560</name>
</gene>
<protein>
    <recommendedName>
        <fullName evidence="4">Transmembrane protein</fullName>
    </recommendedName>
</protein>
<keyword evidence="3" id="KW-1185">Reference proteome</keyword>
<comment type="caution">
    <text evidence="2">The sequence shown here is derived from an EMBL/GenBank/DDBJ whole genome shotgun (WGS) entry which is preliminary data.</text>
</comment>